<evidence type="ECO:0000313" key="4">
    <source>
        <dbReference type="EMBL" id="GIG40587.1"/>
    </source>
</evidence>
<reference evidence="4 5" key="1">
    <citation type="submission" date="2021-01" db="EMBL/GenBank/DDBJ databases">
        <title>Whole genome shotgun sequence of Cellulomonas phragmiteti NBRC 110785.</title>
        <authorList>
            <person name="Komaki H."/>
            <person name="Tamura T."/>
        </authorList>
    </citation>
    <scope>NUCLEOTIDE SEQUENCE [LARGE SCALE GENOMIC DNA]</scope>
    <source>
        <strain evidence="4 5">NBRC 110785</strain>
    </source>
</reference>
<feature type="domain" description="Thiazolinyl imine reductase-like C-terminal" evidence="3">
    <location>
        <begin position="150"/>
        <end position="253"/>
    </location>
</feature>
<accession>A0ABQ4DMJ9</accession>
<evidence type="ECO:0008006" key="6">
    <source>
        <dbReference type="Google" id="ProtNLM"/>
    </source>
</evidence>
<evidence type="ECO:0000259" key="2">
    <source>
        <dbReference type="Pfam" id="PF01408"/>
    </source>
</evidence>
<organism evidence="4 5">
    <name type="scientific">Cellulomonas phragmiteti</name>
    <dbReference type="NCBI Taxonomy" id="478780"/>
    <lineage>
        <taxon>Bacteria</taxon>
        <taxon>Bacillati</taxon>
        <taxon>Actinomycetota</taxon>
        <taxon>Actinomycetes</taxon>
        <taxon>Micrococcales</taxon>
        <taxon>Cellulomonadaceae</taxon>
        <taxon>Cellulomonas</taxon>
    </lineage>
</organism>
<dbReference type="InterPro" id="IPR000683">
    <property type="entry name" value="Gfo/Idh/MocA-like_OxRdtase_N"/>
</dbReference>
<dbReference type="InterPro" id="IPR036291">
    <property type="entry name" value="NAD(P)-bd_dom_sf"/>
</dbReference>
<dbReference type="Proteomes" id="UP000614741">
    <property type="component" value="Unassembled WGS sequence"/>
</dbReference>
<dbReference type="Pfam" id="PF21390">
    <property type="entry name" value="Irp3-like_C"/>
    <property type="match status" value="1"/>
</dbReference>
<evidence type="ECO:0000256" key="1">
    <source>
        <dbReference type="SAM" id="MobiDB-lite"/>
    </source>
</evidence>
<keyword evidence="5" id="KW-1185">Reference proteome</keyword>
<evidence type="ECO:0000313" key="5">
    <source>
        <dbReference type="Proteomes" id="UP000614741"/>
    </source>
</evidence>
<feature type="domain" description="Gfo/Idh/MocA-like oxidoreductase N-terminal" evidence="2">
    <location>
        <begin position="6"/>
        <end position="120"/>
    </location>
</feature>
<dbReference type="EMBL" id="BONP01000013">
    <property type="protein sequence ID" value="GIG40587.1"/>
    <property type="molecule type" value="Genomic_DNA"/>
</dbReference>
<dbReference type="Gene3D" id="3.30.360.10">
    <property type="entry name" value="Dihydrodipicolinate Reductase, domain 2"/>
    <property type="match status" value="1"/>
</dbReference>
<dbReference type="PANTHER" id="PTHR43377">
    <property type="entry name" value="BILIVERDIN REDUCTASE A"/>
    <property type="match status" value="1"/>
</dbReference>
<sequence>MTRPLRTVVCGTGFGRFHLEGVRLVPDDLELVGVLARGSAFSRAYAQEQGVPFYARVEDLPDDVEVACVAVGSAVQGGPGTQLAHALMARGVHVLQEHPVHHDELADLLRAARRHGVVYHLDPFYRYVEPVARFLDGARELRRRGAVVHVDATSAIQVLHPLLDVLALALGGVRPAAFGDPAPVDDRVAAVSATSQPYRVLQGAVAGVPVTLRVQNQLHPSDGDNHALVWHRLALSGEGGTLTLTDTHGPVLWQPRLHAPRDEHGRLLSTGPGTEHLAQPPVSVVPGTEPPPWREVFAATWPQTVATALRALVADVRAGADPMPRGQRDLSVCRLWLDVVARLGRPELVRPDAPTPWRLDQILPAPEDGAR</sequence>
<proteinExistence type="predicted"/>
<dbReference type="PANTHER" id="PTHR43377:SF1">
    <property type="entry name" value="BILIVERDIN REDUCTASE A"/>
    <property type="match status" value="1"/>
</dbReference>
<protein>
    <recommendedName>
        <fullName evidence="6">Gfo/Idh/MocA-like oxidoreductase N-terminal domain-containing protein</fullName>
    </recommendedName>
</protein>
<evidence type="ECO:0000259" key="3">
    <source>
        <dbReference type="Pfam" id="PF21390"/>
    </source>
</evidence>
<gene>
    <name evidence="4" type="ORF">Cph01nite_23490</name>
</gene>
<dbReference type="RefSeq" id="WP_203674422.1">
    <property type="nucleotide sequence ID" value="NZ_BONP01000013.1"/>
</dbReference>
<dbReference type="Pfam" id="PF01408">
    <property type="entry name" value="GFO_IDH_MocA"/>
    <property type="match status" value="1"/>
</dbReference>
<dbReference type="InterPro" id="IPR048655">
    <property type="entry name" value="Irp3-like_C"/>
</dbReference>
<dbReference type="NCBIfam" id="TIGR01761">
    <property type="entry name" value="thiaz-red"/>
    <property type="match status" value="1"/>
</dbReference>
<comment type="caution">
    <text evidence="4">The sequence shown here is derived from an EMBL/GenBank/DDBJ whole genome shotgun (WGS) entry which is preliminary data.</text>
</comment>
<dbReference type="InterPro" id="IPR010091">
    <property type="entry name" value="Thiazolinyl_imide_reductase"/>
</dbReference>
<dbReference type="Gene3D" id="3.40.50.720">
    <property type="entry name" value="NAD(P)-binding Rossmann-like Domain"/>
    <property type="match status" value="1"/>
</dbReference>
<dbReference type="SUPFAM" id="SSF51735">
    <property type="entry name" value="NAD(P)-binding Rossmann-fold domains"/>
    <property type="match status" value="1"/>
</dbReference>
<dbReference type="InterPro" id="IPR051450">
    <property type="entry name" value="Gfo/Idh/MocA_Oxidoreductases"/>
</dbReference>
<feature type="region of interest" description="Disordered" evidence="1">
    <location>
        <begin position="351"/>
        <end position="371"/>
    </location>
</feature>
<name>A0ABQ4DMJ9_9CELL</name>